<dbReference type="PRINTS" id="PR00625">
    <property type="entry name" value="JDOMAIN"/>
</dbReference>
<feature type="compositionally biased region" description="Basic residues" evidence="2">
    <location>
        <begin position="184"/>
        <end position="193"/>
    </location>
</feature>
<dbReference type="KEGG" id="crg:105318854"/>
<sequence>MPGLLDICQDLFGSNDLYEILGVKKESTAKEVKKGYHKVSLRVHPDRVSPEEKEEATKKFQALGRVYSILSDENKRGVYDETGDVDDDESDVTRDRDWSDYWRLLFKKVSVDDIKTFEKDYKDSAEELDDLKSAYLENEGNMDDIIDTVLCATIDDEPRFTKILKGLIKKKEIPDFPAFSKEGKSKKNARKRKHEAEAEEAELEAKKLGLNGEGSLQALILKKQQSRGAAADDFFSQLEAKYSKPQKGGGKRKGKK</sequence>
<dbReference type="Pfam" id="PF00226">
    <property type="entry name" value="DnaJ"/>
    <property type="match status" value="1"/>
</dbReference>
<dbReference type="PROSITE" id="PS50076">
    <property type="entry name" value="DNAJ_2"/>
    <property type="match status" value="1"/>
</dbReference>
<dbReference type="RefSeq" id="XP_011414450.2">
    <property type="nucleotide sequence ID" value="XM_011416148.4"/>
</dbReference>
<dbReference type="CDD" id="cd06257">
    <property type="entry name" value="DnaJ"/>
    <property type="match status" value="1"/>
</dbReference>
<dbReference type="GO" id="GO:0005634">
    <property type="term" value="C:nucleus"/>
    <property type="evidence" value="ECO:0007669"/>
    <property type="project" value="TreeGrafter"/>
</dbReference>
<dbReference type="PANTHER" id="PTHR44144">
    <property type="entry name" value="DNAJ HOMOLOG SUBFAMILY C MEMBER 9"/>
    <property type="match status" value="1"/>
</dbReference>
<dbReference type="PANTHER" id="PTHR44144:SF1">
    <property type="entry name" value="DNAJ HOMOLOG SUBFAMILY C MEMBER 9"/>
    <property type="match status" value="1"/>
</dbReference>
<dbReference type="GO" id="GO:0031072">
    <property type="term" value="F:heat shock protein binding"/>
    <property type="evidence" value="ECO:0007669"/>
    <property type="project" value="TreeGrafter"/>
</dbReference>
<name>A0A8W8NLW2_MAGGI</name>
<dbReference type="EnsemblMetazoa" id="G5840.1">
    <property type="protein sequence ID" value="G5840.1:cds"/>
    <property type="gene ID" value="G5840"/>
</dbReference>
<dbReference type="Gene3D" id="1.10.287.110">
    <property type="entry name" value="DnaJ domain"/>
    <property type="match status" value="1"/>
</dbReference>
<protein>
    <recommendedName>
        <fullName evidence="3">J domain-containing protein</fullName>
    </recommendedName>
</protein>
<evidence type="ECO:0000256" key="2">
    <source>
        <dbReference type="SAM" id="MobiDB-lite"/>
    </source>
</evidence>
<evidence type="ECO:0000256" key="1">
    <source>
        <dbReference type="ARBA" id="ARBA00022553"/>
    </source>
</evidence>
<dbReference type="FunFam" id="1.10.287.110:FF:000035">
    <property type="entry name" value="DnaJ homolog subfamily C member 9"/>
    <property type="match status" value="1"/>
</dbReference>
<dbReference type="AlphaFoldDB" id="A0A8W8NLW2"/>
<dbReference type="Pfam" id="PF23302">
    <property type="entry name" value="HTH_DNAJC9"/>
    <property type="match status" value="1"/>
</dbReference>
<organism evidence="4 5">
    <name type="scientific">Magallana gigas</name>
    <name type="common">Pacific oyster</name>
    <name type="synonym">Crassostrea gigas</name>
    <dbReference type="NCBI Taxonomy" id="29159"/>
    <lineage>
        <taxon>Eukaryota</taxon>
        <taxon>Metazoa</taxon>
        <taxon>Spiralia</taxon>
        <taxon>Lophotrochozoa</taxon>
        <taxon>Mollusca</taxon>
        <taxon>Bivalvia</taxon>
        <taxon>Autobranchia</taxon>
        <taxon>Pteriomorphia</taxon>
        <taxon>Ostreida</taxon>
        <taxon>Ostreoidea</taxon>
        <taxon>Ostreidae</taxon>
        <taxon>Magallana</taxon>
    </lineage>
</organism>
<evidence type="ECO:0000313" key="4">
    <source>
        <dbReference type="EnsemblMetazoa" id="G5840.2:cds"/>
    </source>
</evidence>
<dbReference type="SUPFAM" id="SSF46565">
    <property type="entry name" value="Chaperone J-domain"/>
    <property type="match status" value="1"/>
</dbReference>
<keyword evidence="5" id="KW-1185">Reference proteome</keyword>
<dbReference type="OrthoDB" id="110024at2759"/>
<dbReference type="EnsemblMetazoa" id="G5840.2">
    <property type="protein sequence ID" value="G5840.2:cds"/>
    <property type="gene ID" value="G5840"/>
</dbReference>
<dbReference type="InterPro" id="IPR001623">
    <property type="entry name" value="DnaJ_domain"/>
</dbReference>
<dbReference type="InterPro" id="IPR036869">
    <property type="entry name" value="J_dom_sf"/>
</dbReference>
<keyword evidence="1" id="KW-0597">Phosphoprotein</keyword>
<feature type="region of interest" description="Disordered" evidence="2">
    <location>
        <begin position="179"/>
        <end position="201"/>
    </location>
</feature>
<dbReference type="GO" id="GO:0005737">
    <property type="term" value="C:cytoplasm"/>
    <property type="evidence" value="ECO:0007669"/>
    <property type="project" value="TreeGrafter"/>
</dbReference>
<proteinExistence type="predicted"/>
<feature type="domain" description="J" evidence="3">
    <location>
        <begin position="16"/>
        <end position="83"/>
    </location>
</feature>
<dbReference type="PROSITE" id="PS00636">
    <property type="entry name" value="DNAJ_1"/>
    <property type="match status" value="1"/>
</dbReference>
<dbReference type="InterPro" id="IPR018253">
    <property type="entry name" value="DnaJ_domain_CS"/>
</dbReference>
<dbReference type="SMART" id="SM00271">
    <property type="entry name" value="DnaJ"/>
    <property type="match status" value="1"/>
</dbReference>
<evidence type="ECO:0000313" key="5">
    <source>
        <dbReference type="Proteomes" id="UP000005408"/>
    </source>
</evidence>
<accession>A0A8W8NLW2</accession>
<dbReference type="InterPro" id="IPR052594">
    <property type="entry name" value="J_domain-containing_protein"/>
</dbReference>
<dbReference type="InterPro" id="IPR056453">
    <property type="entry name" value="HTH_DNAJC9"/>
</dbReference>
<dbReference type="Proteomes" id="UP000005408">
    <property type="component" value="Unassembled WGS sequence"/>
</dbReference>
<dbReference type="OMA" id="WLDLWSK"/>
<evidence type="ECO:0000259" key="3">
    <source>
        <dbReference type="PROSITE" id="PS50076"/>
    </source>
</evidence>
<reference evidence="4" key="1">
    <citation type="submission" date="2022-08" db="UniProtKB">
        <authorList>
            <consortium name="EnsemblMetazoa"/>
        </authorList>
    </citation>
    <scope>IDENTIFICATION</scope>
    <source>
        <strain evidence="4">05x7-T-G4-1.051#20</strain>
    </source>
</reference>
<dbReference type="GeneID" id="105318854"/>